<feature type="region of interest" description="Disordered" evidence="1">
    <location>
        <begin position="56"/>
        <end position="82"/>
    </location>
</feature>
<proteinExistence type="predicted"/>
<organism evidence="2 3">
    <name type="scientific">Caenorhabditis japonica</name>
    <dbReference type="NCBI Taxonomy" id="281687"/>
    <lineage>
        <taxon>Eukaryota</taxon>
        <taxon>Metazoa</taxon>
        <taxon>Ecdysozoa</taxon>
        <taxon>Nematoda</taxon>
        <taxon>Chromadorea</taxon>
        <taxon>Rhabditida</taxon>
        <taxon>Rhabditina</taxon>
        <taxon>Rhabditomorpha</taxon>
        <taxon>Rhabditoidea</taxon>
        <taxon>Rhabditidae</taxon>
        <taxon>Peloderinae</taxon>
        <taxon>Caenorhabditis</taxon>
    </lineage>
</organism>
<keyword evidence="3" id="KW-1185">Reference proteome</keyword>
<reference evidence="3" key="1">
    <citation type="submission" date="2010-08" db="EMBL/GenBank/DDBJ databases">
        <authorList>
            <consortium name="Caenorhabditis japonica Sequencing Consortium"/>
            <person name="Wilson R.K."/>
        </authorList>
    </citation>
    <scope>NUCLEOTIDE SEQUENCE [LARGE SCALE GENOMIC DNA]</scope>
    <source>
        <strain evidence="3">DF5081</strain>
    </source>
</reference>
<dbReference type="Proteomes" id="UP000005237">
    <property type="component" value="Unassembled WGS sequence"/>
</dbReference>
<dbReference type="AlphaFoldDB" id="A0A8R1IJY6"/>
<feature type="region of interest" description="Disordered" evidence="1">
    <location>
        <begin position="6"/>
        <end position="38"/>
    </location>
</feature>
<name>A0A8R1IJY6_CAEJA</name>
<feature type="compositionally biased region" description="Polar residues" evidence="1">
    <location>
        <begin position="6"/>
        <end position="17"/>
    </location>
</feature>
<evidence type="ECO:0000313" key="3">
    <source>
        <dbReference type="Proteomes" id="UP000005237"/>
    </source>
</evidence>
<feature type="compositionally biased region" description="Low complexity" evidence="1">
    <location>
        <begin position="60"/>
        <end position="78"/>
    </location>
</feature>
<dbReference type="EnsemblMetazoa" id="CJA32977.1">
    <property type="protein sequence ID" value="CJA32977.1"/>
    <property type="gene ID" value="WBGene00208824"/>
</dbReference>
<sequence>MYIIFQNQPRSIRSCDSQHGRNGANAPDSSNANSPHAAFHPKCDAWSIGNVSTSDTARISTGLSPPTTSSDTGTSSDGRNVNVDDKWNVTVTIAKSYDDANVRVSWFLTVDFVKRVDY</sequence>
<evidence type="ECO:0000313" key="2">
    <source>
        <dbReference type="EnsemblMetazoa" id="CJA32977.1"/>
    </source>
</evidence>
<accession>A0A8R1IJY6</accession>
<protein>
    <submittedName>
        <fullName evidence="2">Uncharacterized protein</fullName>
    </submittedName>
</protein>
<reference evidence="2" key="2">
    <citation type="submission" date="2022-06" db="UniProtKB">
        <authorList>
            <consortium name="EnsemblMetazoa"/>
        </authorList>
    </citation>
    <scope>IDENTIFICATION</scope>
    <source>
        <strain evidence="2">DF5081</strain>
    </source>
</reference>
<evidence type="ECO:0000256" key="1">
    <source>
        <dbReference type="SAM" id="MobiDB-lite"/>
    </source>
</evidence>